<dbReference type="AlphaFoldDB" id="A0A1H1L9D4"/>
<gene>
    <name evidence="1" type="ORF">SAMN04488543_0127</name>
</gene>
<proteinExistence type="predicted"/>
<name>A0A1H1L9D4_9ACTN</name>
<dbReference type="STRING" id="546871.SAMN04488543_0127"/>
<accession>A0A1H1L9D4</accession>
<keyword evidence="2" id="KW-1185">Reference proteome</keyword>
<evidence type="ECO:0000313" key="2">
    <source>
        <dbReference type="Proteomes" id="UP000199092"/>
    </source>
</evidence>
<dbReference type="Proteomes" id="UP000199092">
    <property type="component" value="Chromosome I"/>
</dbReference>
<organism evidence="1 2">
    <name type="scientific">Friedmanniella luteola</name>
    <dbReference type="NCBI Taxonomy" id="546871"/>
    <lineage>
        <taxon>Bacteria</taxon>
        <taxon>Bacillati</taxon>
        <taxon>Actinomycetota</taxon>
        <taxon>Actinomycetes</taxon>
        <taxon>Propionibacteriales</taxon>
        <taxon>Nocardioidaceae</taxon>
        <taxon>Friedmanniella</taxon>
    </lineage>
</organism>
<evidence type="ECO:0000313" key="1">
    <source>
        <dbReference type="EMBL" id="SDR70509.1"/>
    </source>
</evidence>
<dbReference type="EMBL" id="LT629749">
    <property type="protein sequence ID" value="SDR70509.1"/>
    <property type="molecule type" value="Genomic_DNA"/>
</dbReference>
<protein>
    <submittedName>
        <fullName evidence="1">Uncharacterized protein</fullName>
    </submittedName>
</protein>
<reference evidence="1 2" key="1">
    <citation type="submission" date="2016-10" db="EMBL/GenBank/DDBJ databases">
        <authorList>
            <person name="de Groot N.N."/>
        </authorList>
    </citation>
    <scope>NUCLEOTIDE SEQUENCE [LARGE SCALE GENOMIC DNA]</scope>
    <source>
        <strain evidence="1 2">DSM 21741</strain>
    </source>
</reference>
<sequence length="138" mass="15150">MKLKQEARVLHRRALSSLTVATTAFNSPSDDGRVTQVLLSLQHCSEMLLEAAFVQAGVRVFDKHLGRSIEFEACIRQASSSATLKLSDSEAGTPRPIDAMRDDEQHWFNEVSEQLLYLHARAGITLSMICSNASSGST</sequence>
<dbReference type="RefSeq" id="WP_172825999.1">
    <property type="nucleotide sequence ID" value="NZ_LT629749.1"/>
</dbReference>